<evidence type="ECO:0000256" key="1">
    <source>
        <dbReference type="SAM" id="MobiDB-lite"/>
    </source>
</evidence>
<evidence type="ECO:0000313" key="3">
    <source>
        <dbReference type="Proteomes" id="UP000810207"/>
    </source>
</evidence>
<evidence type="ECO:0000313" key="2">
    <source>
        <dbReference type="EMBL" id="MBP2245331.1"/>
    </source>
</evidence>
<name>A0ABS4RR22_PAEXY</name>
<gene>
    <name evidence="2" type="ORF">J2Z28_001949</name>
</gene>
<feature type="region of interest" description="Disordered" evidence="1">
    <location>
        <begin position="51"/>
        <end position="82"/>
    </location>
</feature>
<dbReference type="EMBL" id="JAGIKV010000006">
    <property type="protein sequence ID" value="MBP2245331.1"/>
    <property type="molecule type" value="Genomic_DNA"/>
</dbReference>
<organism evidence="2 3">
    <name type="scientific">Paenibacillus xylanexedens</name>
    <dbReference type="NCBI Taxonomy" id="528191"/>
    <lineage>
        <taxon>Bacteria</taxon>
        <taxon>Bacillati</taxon>
        <taxon>Bacillota</taxon>
        <taxon>Bacilli</taxon>
        <taxon>Bacillales</taxon>
        <taxon>Paenibacillaceae</taxon>
        <taxon>Paenibacillus</taxon>
    </lineage>
</organism>
<proteinExistence type="predicted"/>
<protein>
    <submittedName>
        <fullName evidence="2">Uncharacterized protein</fullName>
    </submittedName>
</protein>
<reference evidence="2 3" key="1">
    <citation type="submission" date="2021-03" db="EMBL/GenBank/DDBJ databases">
        <title>Genomic Encyclopedia of Type Strains, Phase IV (KMG-IV): sequencing the most valuable type-strain genomes for metagenomic binning, comparative biology and taxonomic classification.</title>
        <authorList>
            <person name="Goeker M."/>
        </authorList>
    </citation>
    <scope>NUCLEOTIDE SEQUENCE [LARGE SCALE GENOMIC DNA]</scope>
    <source>
        <strain evidence="2 3">DSM 21292</strain>
    </source>
</reference>
<accession>A0ABS4RR22</accession>
<sequence length="82" mass="9611">MQMQVRIKASDDFNDRLALSKVGGRYSDSPYPVFIFINQAQRQEYDRIRRQQKEAKGDVTPKGNPEAKAASRKYRTSREFRI</sequence>
<keyword evidence="3" id="KW-1185">Reference proteome</keyword>
<dbReference type="Proteomes" id="UP000810207">
    <property type="component" value="Unassembled WGS sequence"/>
</dbReference>
<dbReference type="RefSeq" id="WP_211082127.1">
    <property type="nucleotide sequence ID" value="NZ_CBCSLC010000003.1"/>
</dbReference>
<comment type="caution">
    <text evidence="2">The sequence shown here is derived from an EMBL/GenBank/DDBJ whole genome shotgun (WGS) entry which is preliminary data.</text>
</comment>